<evidence type="ECO:0000256" key="7">
    <source>
        <dbReference type="ARBA" id="ARBA00023002"/>
    </source>
</evidence>
<keyword evidence="7" id="KW-0560">Oxidoreductase</keyword>
<keyword evidence="16" id="KW-1185">Reference proteome</keyword>
<dbReference type="InterPro" id="IPR051559">
    <property type="entry name" value="HIF_prolyl_hydroxylases"/>
</dbReference>
<dbReference type="InterPro" id="IPR005123">
    <property type="entry name" value="Oxoglu/Fe-dep_dioxygenase_dom"/>
</dbReference>
<keyword evidence="4" id="KW-0862">Zinc</keyword>
<evidence type="ECO:0000256" key="3">
    <source>
        <dbReference type="ARBA" id="ARBA00022771"/>
    </source>
</evidence>
<dbReference type="InterPro" id="IPR002893">
    <property type="entry name" value="Znf_MYND"/>
</dbReference>
<feature type="domain" description="Fe2OG dioxygenase" evidence="14">
    <location>
        <begin position="286"/>
        <end position="384"/>
    </location>
</feature>
<feature type="region of interest" description="Disordered" evidence="12">
    <location>
        <begin position="152"/>
        <end position="177"/>
    </location>
</feature>
<dbReference type="Gene3D" id="2.60.120.620">
    <property type="entry name" value="q2cbj1_9rhob like domain"/>
    <property type="match status" value="1"/>
</dbReference>
<dbReference type="GO" id="GO:0071456">
    <property type="term" value="P:cellular response to hypoxia"/>
    <property type="evidence" value="ECO:0007669"/>
    <property type="project" value="TreeGrafter"/>
</dbReference>
<keyword evidence="2" id="KW-0479">Metal-binding</keyword>
<evidence type="ECO:0000259" key="13">
    <source>
        <dbReference type="PROSITE" id="PS50865"/>
    </source>
</evidence>
<keyword evidence="3 11" id="KW-0863">Zinc-finger</keyword>
<dbReference type="RefSeq" id="XP_038072562.1">
    <property type="nucleotide sequence ID" value="XM_038216634.1"/>
</dbReference>
<organism evidence="15 16">
    <name type="scientific">Patiria miniata</name>
    <name type="common">Bat star</name>
    <name type="synonym">Asterina miniata</name>
    <dbReference type="NCBI Taxonomy" id="46514"/>
    <lineage>
        <taxon>Eukaryota</taxon>
        <taxon>Metazoa</taxon>
        <taxon>Echinodermata</taxon>
        <taxon>Eleutherozoa</taxon>
        <taxon>Asterozoa</taxon>
        <taxon>Asteroidea</taxon>
        <taxon>Valvatacea</taxon>
        <taxon>Valvatida</taxon>
        <taxon>Asterinidae</taxon>
        <taxon>Patiria</taxon>
    </lineage>
</organism>
<name>A0A914BAT9_PATMI</name>
<dbReference type="EC" id="1.14.11.29" evidence="9"/>
<evidence type="ECO:0000313" key="16">
    <source>
        <dbReference type="Proteomes" id="UP000887568"/>
    </source>
</evidence>
<evidence type="ECO:0000256" key="5">
    <source>
        <dbReference type="ARBA" id="ARBA00022896"/>
    </source>
</evidence>
<comment type="catalytic activity">
    <reaction evidence="10">
        <text>L-prolyl-[hypoxia-inducible factor alpha subunit] + 2-oxoglutarate + O2 = trans-4-hydroxy-L-prolyl-[hypoxia-inducible factor alpha subunit] + succinate + CO2</text>
        <dbReference type="Rhea" id="RHEA:48400"/>
        <dbReference type="Rhea" id="RHEA-COMP:12093"/>
        <dbReference type="Rhea" id="RHEA-COMP:12094"/>
        <dbReference type="ChEBI" id="CHEBI:15379"/>
        <dbReference type="ChEBI" id="CHEBI:16526"/>
        <dbReference type="ChEBI" id="CHEBI:16810"/>
        <dbReference type="ChEBI" id="CHEBI:30031"/>
        <dbReference type="ChEBI" id="CHEBI:50342"/>
        <dbReference type="ChEBI" id="CHEBI:61965"/>
        <dbReference type="EC" id="1.14.11.29"/>
    </reaction>
</comment>
<protein>
    <recommendedName>
        <fullName evidence="9">hypoxia-inducible factor-proline dioxygenase</fullName>
        <ecNumber evidence="9">1.14.11.29</ecNumber>
    </recommendedName>
</protein>
<feature type="region of interest" description="Disordered" evidence="12">
    <location>
        <begin position="75"/>
        <end position="100"/>
    </location>
</feature>
<dbReference type="AlphaFoldDB" id="A0A914BAT9"/>
<dbReference type="PROSITE" id="PS51471">
    <property type="entry name" value="FE2OG_OXY"/>
    <property type="match status" value="1"/>
</dbReference>
<dbReference type="Gene3D" id="6.10.140.2220">
    <property type="match status" value="1"/>
</dbReference>
<evidence type="ECO:0000256" key="4">
    <source>
        <dbReference type="ARBA" id="ARBA00022833"/>
    </source>
</evidence>
<keyword evidence="6" id="KW-0223">Dioxygenase</keyword>
<dbReference type="OrthoDB" id="76265at2759"/>
<dbReference type="OMA" id="NMYSAGL"/>
<dbReference type="GeneID" id="119741037"/>
<evidence type="ECO:0000256" key="2">
    <source>
        <dbReference type="ARBA" id="ARBA00022723"/>
    </source>
</evidence>
<dbReference type="InterPro" id="IPR006620">
    <property type="entry name" value="Pro_4_hyd_alph"/>
</dbReference>
<evidence type="ECO:0000256" key="10">
    <source>
        <dbReference type="ARBA" id="ARBA00049134"/>
    </source>
</evidence>
<dbReference type="PANTHER" id="PTHR12907">
    <property type="entry name" value="EGL NINE HOMOLOG-RELATED"/>
    <property type="match status" value="1"/>
</dbReference>
<keyword evidence="8" id="KW-0408">Iron</keyword>
<dbReference type="EnsemblMetazoa" id="XM_038216634.1">
    <property type="protein sequence ID" value="XP_038072562.1"/>
    <property type="gene ID" value="LOC119741037"/>
</dbReference>
<evidence type="ECO:0000256" key="6">
    <source>
        <dbReference type="ARBA" id="ARBA00022964"/>
    </source>
</evidence>
<dbReference type="GO" id="GO:0008270">
    <property type="term" value="F:zinc ion binding"/>
    <property type="evidence" value="ECO:0007669"/>
    <property type="project" value="UniProtKB-KW"/>
</dbReference>
<dbReference type="SMART" id="SM00702">
    <property type="entry name" value="P4Hc"/>
    <property type="match status" value="1"/>
</dbReference>
<evidence type="ECO:0000256" key="9">
    <source>
        <dbReference type="ARBA" id="ARBA00039004"/>
    </source>
</evidence>
<dbReference type="GO" id="GO:0031418">
    <property type="term" value="F:L-ascorbic acid binding"/>
    <property type="evidence" value="ECO:0007669"/>
    <property type="project" value="UniProtKB-KW"/>
</dbReference>
<comment type="cofactor">
    <cofactor evidence="1">
        <name>L-ascorbate</name>
        <dbReference type="ChEBI" id="CHEBI:38290"/>
    </cofactor>
</comment>
<evidence type="ECO:0000256" key="8">
    <source>
        <dbReference type="ARBA" id="ARBA00023004"/>
    </source>
</evidence>
<dbReference type="SUPFAM" id="SSF144232">
    <property type="entry name" value="HIT/MYND zinc finger-like"/>
    <property type="match status" value="1"/>
</dbReference>
<dbReference type="Pfam" id="PF13640">
    <property type="entry name" value="2OG-FeII_Oxy_3"/>
    <property type="match status" value="1"/>
</dbReference>
<evidence type="ECO:0000259" key="14">
    <source>
        <dbReference type="PROSITE" id="PS51471"/>
    </source>
</evidence>
<dbReference type="InterPro" id="IPR044862">
    <property type="entry name" value="Pro_4_hyd_alph_FE2OG_OXY"/>
</dbReference>
<feature type="compositionally biased region" description="Polar residues" evidence="12">
    <location>
        <begin position="78"/>
        <end position="96"/>
    </location>
</feature>
<evidence type="ECO:0000313" key="15">
    <source>
        <dbReference type="EnsemblMetazoa" id="XP_038072562.1"/>
    </source>
</evidence>
<keyword evidence="5" id="KW-0847">Vitamin C</keyword>
<reference evidence="15" key="1">
    <citation type="submission" date="2022-11" db="UniProtKB">
        <authorList>
            <consortium name="EnsemblMetazoa"/>
        </authorList>
    </citation>
    <scope>IDENTIFICATION</scope>
</reference>
<dbReference type="GO" id="GO:0008198">
    <property type="term" value="F:ferrous iron binding"/>
    <property type="evidence" value="ECO:0007669"/>
    <property type="project" value="TreeGrafter"/>
</dbReference>
<dbReference type="SUPFAM" id="SSF51197">
    <property type="entry name" value="Clavaminate synthase-like"/>
    <property type="match status" value="1"/>
</dbReference>
<dbReference type="GO" id="GO:0160082">
    <property type="term" value="F:hypoxia-inducible factor-proline dioxygenase activity"/>
    <property type="evidence" value="ECO:0007669"/>
    <property type="project" value="UniProtKB-EC"/>
</dbReference>
<evidence type="ECO:0000256" key="1">
    <source>
        <dbReference type="ARBA" id="ARBA00001961"/>
    </source>
</evidence>
<dbReference type="PROSITE" id="PS50865">
    <property type="entry name" value="ZF_MYND_2"/>
    <property type="match status" value="1"/>
</dbReference>
<dbReference type="Proteomes" id="UP000887568">
    <property type="component" value="Unplaced"/>
</dbReference>
<accession>A0A914BAT9</accession>
<evidence type="ECO:0000256" key="11">
    <source>
        <dbReference type="PROSITE-ProRule" id="PRU00134"/>
    </source>
</evidence>
<dbReference type="PANTHER" id="PTHR12907:SF26">
    <property type="entry name" value="HIF PROLYL HYDROXYLASE, ISOFORM C"/>
    <property type="match status" value="1"/>
</dbReference>
<dbReference type="Pfam" id="PF01753">
    <property type="entry name" value="zf-MYND"/>
    <property type="match status" value="1"/>
</dbReference>
<feature type="domain" description="MYND-type" evidence="13">
    <location>
        <begin position="22"/>
        <end position="59"/>
    </location>
</feature>
<evidence type="ECO:0000256" key="12">
    <source>
        <dbReference type="SAM" id="MobiDB-lite"/>
    </source>
</evidence>
<sequence>MAASVVQSKHPAKDGGSKLCAYDLCRQMENLKVCGRCRETWYCCKDHQKQHWKVHKKSCNINQTSLQNDRMESEDVILSQQTTAPAESNPRLQSEAESTKVQEDIAKFSANIQRKQSYTLTPCDNEENFNAALESEFDRGKDFHQSIKPVVHSRETRSKQENMPPNQPTPGVINTAHPRSKKSNALVKYVVEHMQKFGICVVDKFLNPENGDAILEEVKALRDEKAFHDGQLVSDSASAKDIRGDMITWTDGSDPGTKNIGFLISRIDSIIHQCKGHLEGFKNISGRTEAMVACYPGKGAHYVKHVDNPNKDGRCVTCIYYLNKDWDSKTMGGSLQLYPREHDMMASVDPIFNRLIFFWSDRRNPHEVMPAFNTRYAVTVWYFDAIERKAALTSAVS</sequence>
<proteinExistence type="predicted"/>